<organism evidence="3 4">
    <name type="scientific">Treponema rectale</name>
    <dbReference type="NCBI Taxonomy" id="744512"/>
    <lineage>
        <taxon>Bacteria</taxon>
        <taxon>Pseudomonadati</taxon>
        <taxon>Spirochaetota</taxon>
        <taxon>Spirochaetia</taxon>
        <taxon>Spirochaetales</taxon>
        <taxon>Treponemataceae</taxon>
        <taxon>Treponema</taxon>
    </lineage>
</organism>
<dbReference type="EMBL" id="JACHFR010000002">
    <property type="protein sequence ID" value="MBB5218757.1"/>
    <property type="molecule type" value="Genomic_DNA"/>
</dbReference>
<feature type="compositionally biased region" description="Low complexity" evidence="1">
    <location>
        <begin position="230"/>
        <end position="241"/>
    </location>
</feature>
<dbReference type="SUPFAM" id="SSF53146">
    <property type="entry name" value="Nitrogenase accessory factor-like"/>
    <property type="match status" value="1"/>
</dbReference>
<dbReference type="RefSeq" id="WP_184652200.1">
    <property type="nucleotide sequence ID" value="NZ_JACHFR010000002.1"/>
</dbReference>
<dbReference type="InterPro" id="IPR003731">
    <property type="entry name" value="Di-Nase_FeMo-co_biosynth"/>
</dbReference>
<feature type="domain" description="Dinitrogenase iron-molybdenum cofactor biosynthesis" evidence="2">
    <location>
        <begin position="121"/>
        <end position="207"/>
    </location>
</feature>
<dbReference type="InterPro" id="IPR002852">
    <property type="entry name" value="UPF0251"/>
</dbReference>
<sequence>MPRPVRCRQINSLPEFWSFIPEEGCTGECINMTLDELETIRLLDCASLTQEECAARMNVARTTVTALYESARKKVADCLLNGKRLVISGGSWQLSKKPKIPQSLKKKGVHIMRIAVTFENDSVFQHFGHTEQFKIYDAEENKIIKSEVVSTNGQGHGALAGFLKTAGVDVLICGGIGGGAQAALAEAGIKLFGGVNGNADDAVNAFLNGNLKYNPDVKCSHHGEGHEHNCGSSSHSCGSHNAVSTNEHKGILNPLSK</sequence>
<evidence type="ECO:0000256" key="1">
    <source>
        <dbReference type="SAM" id="MobiDB-lite"/>
    </source>
</evidence>
<accession>A0A840SAL1</accession>
<proteinExistence type="predicted"/>
<dbReference type="PANTHER" id="PTHR42983:SF1">
    <property type="entry name" value="IRON-MOLYBDENUM PROTEIN"/>
    <property type="match status" value="1"/>
</dbReference>
<comment type="caution">
    <text evidence="3">The sequence shown here is derived from an EMBL/GenBank/DDBJ whole genome shotgun (WGS) entry which is preliminary data.</text>
</comment>
<dbReference type="GO" id="GO:0003677">
    <property type="term" value="F:DNA binding"/>
    <property type="evidence" value="ECO:0007669"/>
    <property type="project" value="UniProtKB-KW"/>
</dbReference>
<protein>
    <submittedName>
        <fullName evidence="3">Putative DNA-binding protein (UPF0251 family)/putative Fe-Mo cluster-binding NifX family protein</fullName>
    </submittedName>
</protein>
<dbReference type="Gene3D" id="3.30.420.130">
    <property type="entry name" value="Dinitrogenase iron-molybdenum cofactor biosynthesis domain"/>
    <property type="match status" value="1"/>
</dbReference>
<evidence type="ECO:0000313" key="4">
    <source>
        <dbReference type="Proteomes" id="UP000578697"/>
    </source>
</evidence>
<dbReference type="PANTHER" id="PTHR42983">
    <property type="entry name" value="DINITROGENASE IRON-MOLYBDENUM COFACTOR PROTEIN-RELATED"/>
    <property type="match status" value="1"/>
</dbReference>
<dbReference type="Proteomes" id="UP000578697">
    <property type="component" value="Unassembled WGS sequence"/>
</dbReference>
<dbReference type="Pfam" id="PF02579">
    <property type="entry name" value="Nitro_FeMo-Co"/>
    <property type="match status" value="1"/>
</dbReference>
<feature type="region of interest" description="Disordered" evidence="1">
    <location>
        <begin position="222"/>
        <end position="257"/>
    </location>
</feature>
<dbReference type="InterPro" id="IPR036105">
    <property type="entry name" value="DiNase_FeMo-co_biosyn_sf"/>
</dbReference>
<gene>
    <name evidence="3" type="ORF">HNP77_001126</name>
</gene>
<dbReference type="Pfam" id="PF02001">
    <property type="entry name" value="DUF134"/>
    <property type="match status" value="1"/>
</dbReference>
<keyword evidence="3" id="KW-0238">DNA-binding</keyword>
<name>A0A840SAL1_9SPIR</name>
<evidence type="ECO:0000259" key="2">
    <source>
        <dbReference type="Pfam" id="PF02579"/>
    </source>
</evidence>
<evidence type="ECO:0000313" key="3">
    <source>
        <dbReference type="EMBL" id="MBB5218757.1"/>
    </source>
</evidence>
<reference evidence="3 4" key="1">
    <citation type="submission" date="2020-08" db="EMBL/GenBank/DDBJ databases">
        <title>Genomic Encyclopedia of Type Strains, Phase IV (KMG-IV): sequencing the most valuable type-strain genomes for metagenomic binning, comparative biology and taxonomic classification.</title>
        <authorList>
            <person name="Goeker M."/>
        </authorList>
    </citation>
    <scope>NUCLEOTIDE SEQUENCE [LARGE SCALE GENOMIC DNA]</scope>
    <source>
        <strain evidence="3 4">DSM 103679</strain>
    </source>
</reference>
<dbReference type="AlphaFoldDB" id="A0A840SAL1"/>
<keyword evidence="4" id="KW-1185">Reference proteome</keyword>